<reference evidence="1" key="1">
    <citation type="submission" date="2021-02" db="EMBL/GenBank/DDBJ databases">
        <authorList>
            <person name="Nowell W R."/>
        </authorList>
    </citation>
    <scope>NUCLEOTIDE SEQUENCE</scope>
    <source>
        <strain evidence="1">Ploen Becks lab</strain>
    </source>
</reference>
<dbReference type="AlphaFoldDB" id="A0A813YVK5"/>
<name>A0A813YVK5_9BILA</name>
<comment type="caution">
    <text evidence="1">The sequence shown here is derived from an EMBL/GenBank/DDBJ whole genome shotgun (WGS) entry which is preliminary data.</text>
</comment>
<dbReference type="EMBL" id="CAJNOC010001779">
    <property type="protein sequence ID" value="CAF0890497.1"/>
    <property type="molecule type" value="Genomic_DNA"/>
</dbReference>
<gene>
    <name evidence="1" type="ORF">OXX778_LOCUS10885</name>
</gene>
<organism evidence="1 2">
    <name type="scientific">Brachionus calyciflorus</name>
    <dbReference type="NCBI Taxonomy" id="104777"/>
    <lineage>
        <taxon>Eukaryota</taxon>
        <taxon>Metazoa</taxon>
        <taxon>Spiralia</taxon>
        <taxon>Gnathifera</taxon>
        <taxon>Rotifera</taxon>
        <taxon>Eurotatoria</taxon>
        <taxon>Monogononta</taxon>
        <taxon>Pseudotrocha</taxon>
        <taxon>Ploima</taxon>
        <taxon>Brachionidae</taxon>
        <taxon>Brachionus</taxon>
    </lineage>
</organism>
<sequence>MLLRKCESEKCVNNFFEYFIKEYVDSKHRFWYEGAAISYPISAELWKNVDKYISLEPKIKYLKDVNLYLVATNDITEEKFGLVFDTIECEMNNCVYYYENFEFKEFVEFKNNVLRVKLNMSQWEMSSYTCRDYLKDYICVHTIVISVKKKLVKMNFASIQSVIK</sequence>
<evidence type="ECO:0000313" key="2">
    <source>
        <dbReference type="Proteomes" id="UP000663879"/>
    </source>
</evidence>
<accession>A0A813YVK5</accession>
<proteinExistence type="predicted"/>
<dbReference type="Proteomes" id="UP000663879">
    <property type="component" value="Unassembled WGS sequence"/>
</dbReference>
<protein>
    <recommendedName>
        <fullName evidence="3">SWIM-type domain-containing protein</fullName>
    </recommendedName>
</protein>
<evidence type="ECO:0008006" key="3">
    <source>
        <dbReference type="Google" id="ProtNLM"/>
    </source>
</evidence>
<evidence type="ECO:0000313" key="1">
    <source>
        <dbReference type="EMBL" id="CAF0890497.1"/>
    </source>
</evidence>
<keyword evidence="2" id="KW-1185">Reference proteome</keyword>